<sequence>MRLILVRHPAPQIAAGLCYGRSDIDVAPATLTAALATLAAALPPDLGSSTPVYTSPLRRCTALALPLAAQLGMPAPRIDARLTEIDFGDWELRPWDSIARAHIDAWAVDLLHYAPGGGETVLQAGVRVAGFLREALDESRRRQRADAIVVCHAGTMRLLAAMQPVWGRGADLAGPVLAAAALRAAATPQRIDYAGTLTLRF</sequence>
<dbReference type="EMBL" id="PDOC01000037">
    <property type="protein sequence ID" value="PIL42102.1"/>
    <property type="molecule type" value="Genomic_DNA"/>
</dbReference>
<gene>
    <name evidence="1" type="ORF">CR105_26140</name>
</gene>
<dbReference type="SMART" id="SM00855">
    <property type="entry name" value="PGAM"/>
    <property type="match status" value="1"/>
</dbReference>
<dbReference type="RefSeq" id="WP_099793753.1">
    <property type="nucleotide sequence ID" value="NZ_JBHLYV010000084.1"/>
</dbReference>
<dbReference type="Proteomes" id="UP000230390">
    <property type="component" value="Unassembled WGS sequence"/>
</dbReference>
<dbReference type="Gene3D" id="3.40.50.1240">
    <property type="entry name" value="Phosphoglycerate mutase-like"/>
    <property type="match status" value="1"/>
</dbReference>
<dbReference type="OrthoDB" id="5296884at2"/>
<accession>A0A2G8T7W6</accession>
<dbReference type="InterPro" id="IPR029033">
    <property type="entry name" value="His_PPase_superfam"/>
</dbReference>
<dbReference type="SUPFAM" id="SSF53254">
    <property type="entry name" value="Phosphoglycerate mutase-like"/>
    <property type="match status" value="1"/>
</dbReference>
<dbReference type="InterPro" id="IPR013078">
    <property type="entry name" value="His_Pase_superF_clade-1"/>
</dbReference>
<protein>
    <submittedName>
        <fullName evidence="1">Phosphoglycerate mutase</fullName>
    </submittedName>
</protein>
<reference evidence="1 2" key="1">
    <citation type="submission" date="2017-10" db="EMBL/GenBank/DDBJ databases">
        <title>Massilia psychrophilum sp. nov., a novel purple-pigmented bacterium isolated from Tianshan glacier, Xinjiang Municipality, China.</title>
        <authorList>
            <person name="Wang H."/>
        </authorList>
    </citation>
    <scope>NUCLEOTIDE SEQUENCE [LARGE SCALE GENOMIC DNA]</scope>
    <source>
        <strain evidence="1 2">JCM 30074</strain>
    </source>
</reference>
<dbReference type="Pfam" id="PF00300">
    <property type="entry name" value="His_Phos_1"/>
    <property type="match status" value="1"/>
</dbReference>
<evidence type="ECO:0000313" key="1">
    <source>
        <dbReference type="EMBL" id="PIL42102.1"/>
    </source>
</evidence>
<name>A0A2G8T7W6_9BURK</name>
<proteinExistence type="predicted"/>
<organism evidence="1 2">
    <name type="scientific">Massilia eurypsychrophila</name>
    <dbReference type="NCBI Taxonomy" id="1485217"/>
    <lineage>
        <taxon>Bacteria</taxon>
        <taxon>Pseudomonadati</taxon>
        <taxon>Pseudomonadota</taxon>
        <taxon>Betaproteobacteria</taxon>
        <taxon>Burkholderiales</taxon>
        <taxon>Oxalobacteraceae</taxon>
        <taxon>Telluria group</taxon>
        <taxon>Massilia</taxon>
    </lineage>
</organism>
<dbReference type="AlphaFoldDB" id="A0A2G8T7W6"/>
<comment type="caution">
    <text evidence="1">The sequence shown here is derived from an EMBL/GenBank/DDBJ whole genome shotgun (WGS) entry which is preliminary data.</text>
</comment>
<evidence type="ECO:0000313" key="2">
    <source>
        <dbReference type="Proteomes" id="UP000230390"/>
    </source>
</evidence>
<keyword evidence="2" id="KW-1185">Reference proteome</keyword>